<evidence type="ECO:0000313" key="3">
    <source>
        <dbReference type="Proteomes" id="UP000315235"/>
    </source>
</evidence>
<evidence type="ECO:0000313" key="2">
    <source>
        <dbReference type="EMBL" id="TRX73264.1"/>
    </source>
</evidence>
<dbReference type="InterPro" id="IPR029058">
    <property type="entry name" value="AB_hydrolase_fold"/>
</dbReference>
<dbReference type="InterPro" id="IPR022742">
    <property type="entry name" value="Hydrolase_4"/>
</dbReference>
<dbReference type="PANTHER" id="PTHR11614">
    <property type="entry name" value="PHOSPHOLIPASE-RELATED"/>
    <property type="match status" value="1"/>
</dbReference>
<evidence type="ECO:0000259" key="1">
    <source>
        <dbReference type="Pfam" id="PF12146"/>
    </source>
</evidence>
<dbReference type="SUPFAM" id="SSF53474">
    <property type="entry name" value="alpha/beta-Hydrolases"/>
    <property type="match status" value="1"/>
</dbReference>
<dbReference type="PIRSF" id="PIRSF037442">
    <property type="entry name" value="UCP037442_abhydr"/>
    <property type="match status" value="1"/>
</dbReference>
<accession>A0A553GUT8</accession>
<dbReference type="RefSeq" id="WP_143489810.1">
    <property type="nucleotide sequence ID" value="NZ_VJOY01000017.1"/>
</dbReference>
<dbReference type="Proteomes" id="UP000315235">
    <property type="component" value="Unassembled WGS sequence"/>
</dbReference>
<organism evidence="2 3">
    <name type="scientific">Pseudomonas mangiferae</name>
    <dbReference type="NCBI Taxonomy" id="2593654"/>
    <lineage>
        <taxon>Bacteria</taxon>
        <taxon>Pseudomonadati</taxon>
        <taxon>Pseudomonadota</taxon>
        <taxon>Gammaproteobacteria</taxon>
        <taxon>Pseudomonadales</taxon>
        <taxon>Pseudomonadaceae</taxon>
        <taxon>Pseudomonas</taxon>
    </lineage>
</organism>
<gene>
    <name evidence="2" type="ORF">FM069_18270</name>
</gene>
<feature type="domain" description="Serine aminopeptidase S33" evidence="1">
    <location>
        <begin position="26"/>
        <end position="288"/>
    </location>
</feature>
<comment type="caution">
    <text evidence="2">The sequence shown here is derived from an EMBL/GenBank/DDBJ whole genome shotgun (WGS) entry which is preliminary data.</text>
</comment>
<sequence>MRHEAFWLSASDETPLYVNRWSPATPPRAVLMVAHGMAEHGGRYGRFADALTQAGFAVFAHDQRGHGQTVGEGVQGHFADASGWTRVVGDLASLNHHIRQQYPGLPIFLFAHSMGSYIGQAYLMQHSCSLQGAILSGSNYQPRGLYRLAAAIARVERWRLGPRRSSRLIQWLSFGSYNRAYAPNRTPYDWLSADPAEVDAYVADPRCGFACTTQLWVDLLDGLSEITPVQNLAQIDPDLPLLVIGGERDPVSAGTRLEALADALREAGVRDVQLRVYANARHELLNENIRDEVVFELLDWLEQALAHRRRCVMPT</sequence>
<dbReference type="Gene3D" id="3.40.50.1820">
    <property type="entry name" value="alpha/beta hydrolase"/>
    <property type="match status" value="1"/>
</dbReference>
<protein>
    <submittedName>
        <fullName evidence="2">Lysophospholipase</fullName>
    </submittedName>
</protein>
<dbReference type="EMBL" id="VJOY01000017">
    <property type="protein sequence ID" value="TRX73264.1"/>
    <property type="molecule type" value="Genomic_DNA"/>
</dbReference>
<dbReference type="Pfam" id="PF12146">
    <property type="entry name" value="Hydrolase_4"/>
    <property type="match status" value="1"/>
</dbReference>
<dbReference type="AlphaFoldDB" id="A0A553GUT8"/>
<name>A0A553GUT8_9PSED</name>
<keyword evidence="3" id="KW-1185">Reference proteome</keyword>
<dbReference type="InterPro" id="IPR051044">
    <property type="entry name" value="MAG_DAG_Lipase"/>
</dbReference>
<proteinExistence type="predicted"/>
<dbReference type="InterPro" id="IPR017208">
    <property type="entry name" value="UCP037442_abhydr"/>
</dbReference>
<reference evidence="2 3" key="1">
    <citation type="submission" date="2019-07" db="EMBL/GenBank/DDBJ databases">
        <title>Pseudomonas mangiferae sp. nov., isolated from bark of mango tree in Thailand.</title>
        <authorList>
            <person name="Srisuk N."/>
            <person name="Anurat P."/>
        </authorList>
    </citation>
    <scope>NUCLEOTIDE SEQUENCE [LARGE SCALE GENOMIC DNA]</scope>
    <source>
        <strain evidence="2 3">DMKU_BBB3-04</strain>
    </source>
</reference>
<dbReference type="OrthoDB" id="9806902at2"/>